<proteinExistence type="predicted"/>
<evidence type="ECO:0000313" key="6">
    <source>
        <dbReference type="EMBL" id="SFV11538.1"/>
    </source>
</evidence>
<dbReference type="GO" id="GO:0016887">
    <property type="term" value="F:ATP hydrolysis activity"/>
    <property type="evidence" value="ECO:0007669"/>
    <property type="project" value="InterPro"/>
</dbReference>
<dbReference type="OrthoDB" id="9804819at2"/>
<evidence type="ECO:0000256" key="4">
    <source>
        <dbReference type="ARBA" id="ARBA00022840"/>
    </source>
</evidence>
<sequence length="266" mass="28557">MKHQAIPGGAAAPPLLEIEDVSVRFGGVQALGNVTLSVEAGEICGLIGPNGAGKTTLFNCVTRMCGITGGAIRFDGARIDTLPARDIIAAGVARTFQNLGVYPRMTVLENVMLGAHHIWGGATLDTLLRPRSTDRAERRMLDWCRDVLRELGLEAVAHELAGAMPYATLKRIELARALAARPRLLLLDEPAGGLTHGEVAEFGELVRRMRDRHQLTILLVEHHMGLVMSLCGRLAVLHLGRNLAQGTPAEIRAHPDVIGAYLGRAA</sequence>
<keyword evidence="1" id="KW-0813">Transport</keyword>
<evidence type="ECO:0000256" key="2">
    <source>
        <dbReference type="ARBA" id="ARBA00022475"/>
    </source>
</evidence>
<protein>
    <submittedName>
        <fullName evidence="6">Amino acid/amide ABC transporter ATP-binding protein 1, HAAT family</fullName>
    </submittedName>
</protein>
<feature type="domain" description="ABC transporter" evidence="5">
    <location>
        <begin position="16"/>
        <end position="264"/>
    </location>
</feature>
<evidence type="ECO:0000256" key="1">
    <source>
        <dbReference type="ARBA" id="ARBA00022448"/>
    </source>
</evidence>
<dbReference type="PANTHER" id="PTHR45772">
    <property type="entry name" value="CONSERVED COMPONENT OF ABC TRANSPORTER FOR NATURAL AMINO ACIDS-RELATED"/>
    <property type="match status" value="1"/>
</dbReference>
<evidence type="ECO:0000313" key="7">
    <source>
        <dbReference type="Proteomes" id="UP000199391"/>
    </source>
</evidence>
<dbReference type="AlphaFoldDB" id="A0A1I7LPC0"/>
<keyword evidence="4 6" id="KW-0067">ATP-binding</keyword>
<name>A0A1I7LPC0_9BURK</name>
<dbReference type="Pfam" id="PF00005">
    <property type="entry name" value="ABC_tran"/>
    <property type="match status" value="1"/>
</dbReference>
<dbReference type="PANTHER" id="PTHR45772:SF4">
    <property type="entry name" value="ABC TRANSPORTER ATP-BINDING PROTEIN"/>
    <property type="match status" value="1"/>
</dbReference>
<dbReference type="SUPFAM" id="SSF52540">
    <property type="entry name" value="P-loop containing nucleoside triphosphate hydrolases"/>
    <property type="match status" value="1"/>
</dbReference>
<dbReference type="GO" id="GO:0005886">
    <property type="term" value="C:plasma membrane"/>
    <property type="evidence" value="ECO:0007669"/>
    <property type="project" value="TreeGrafter"/>
</dbReference>
<dbReference type="InterPro" id="IPR027417">
    <property type="entry name" value="P-loop_NTPase"/>
</dbReference>
<dbReference type="EMBL" id="FPBO01000034">
    <property type="protein sequence ID" value="SFV11538.1"/>
    <property type="molecule type" value="Genomic_DNA"/>
</dbReference>
<dbReference type="InterPro" id="IPR032823">
    <property type="entry name" value="BCA_ABC_TP_C"/>
</dbReference>
<dbReference type="Proteomes" id="UP000199391">
    <property type="component" value="Unassembled WGS sequence"/>
</dbReference>
<dbReference type="SMART" id="SM00382">
    <property type="entry name" value="AAA"/>
    <property type="match status" value="1"/>
</dbReference>
<keyword evidence="7" id="KW-1185">Reference proteome</keyword>
<dbReference type="GO" id="GO:0005524">
    <property type="term" value="F:ATP binding"/>
    <property type="evidence" value="ECO:0007669"/>
    <property type="project" value="UniProtKB-KW"/>
</dbReference>
<dbReference type="RefSeq" id="WP_093558801.1">
    <property type="nucleotide sequence ID" value="NZ_FPBO01000034.1"/>
</dbReference>
<keyword evidence="3" id="KW-0547">Nucleotide-binding</keyword>
<dbReference type="FunFam" id="3.40.50.300:FF:000421">
    <property type="entry name" value="Branched-chain amino acid ABC transporter ATP-binding protein"/>
    <property type="match status" value="1"/>
</dbReference>
<organism evidence="6 7">
    <name type="scientific">Pseudoduganella namucuonensis</name>
    <dbReference type="NCBI Taxonomy" id="1035707"/>
    <lineage>
        <taxon>Bacteria</taxon>
        <taxon>Pseudomonadati</taxon>
        <taxon>Pseudomonadota</taxon>
        <taxon>Betaproteobacteria</taxon>
        <taxon>Burkholderiales</taxon>
        <taxon>Oxalobacteraceae</taxon>
        <taxon>Telluria group</taxon>
        <taxon>Pseudoduganella</taxon>
    </lineage>
</organism>
<gene>
    <name evidence="6" type="ORF">SAMN05216552_103430</name>
</gene>
<dbReference type="STRING" id="1035707.SAMN05216552_103430"/>
<evidence type="ECO:0000256" key="3">
    <source>
        <dbReference type="ARBA" id="ARBA00022741"/>
    </source>
</evidence>
<reference evidence="7" key="1">
    <citation type="submission" date="2016-10" db="EMBL/GenBank/DDBJ databases">
        <authorList>
            <person name="Varghese N."/>
            <person name="Submissions S."/>
        </authorList>
    </citation>
    <scope>NUCLEOTIDE SEQUENCE [LARGE SCALE GENOMIC DNA]</scope>
    <source>
        <strain evidence="7">CGMCC 1.11014</strain>
    </source>
</reference>
<dbReference type="InterPro" id="IPR003439">
    <property type="entry name" value="ABC_transporter-like_ATP-bd"/>
</dbReference>
<evidence type="ECO:0000259" key="5">
    <source>
        <dbReference type="PROSITE" id="PS50893"/>
    </source>
</evidence>
<dbReference type="PROSITE" id="PS50893">
    <property type="entry name" value="ABC_TRANSPORTER_2"/>
    <property type="match status" value="1"/>
</dbReference>
<dbReference type="InterPro" id="IPR051120">
    <property type="entry name" value="ABC_AA/LPS_Transport"/>
</dbReference>
<dbReference type="CDD" id="cd03219">
    <property type="entry name" value="ABC_Mj1267_LivG_branched"/>
    <property type="match status" value="1"/>
</dbReference>
<dbReference type="Gene3D" id="3.40.50.300">
    <property type="entry name" value="P-loop containing nucleotide triphosphate hydrolases"/>
    <property type="match status" value="1"/>
</dbReference>
<keyword evidence="2" id="KW-1003">Cell membrane</keyword>
<accession>A0A1I7LPC0</accession>
<keyword evidence="2" id="KW-0472">Membrane</keyword>
<dbReference type="InterPro" id="IPR003593">
    <property type="entry name" value="AAA+_ATPase"/>
</dbReference>
<dbReference type="Pfam" id="PF12399">
    <property type="entry name" value="BCA_ABC_TP_C"/>
    <property type="match status" value="1"/>
</dbReference>